<dbReference type="GO" id="GO:0000467">
    <property type="term" value="P:exonucleolytic trimming to generate mature 3'-end of 5.8S rRNA from tricistronic rRNA transcript (SSU-rRNA, 5.8S rRNA, LSU-rRNA)"/>
    <property type="evidence" value="ECO:0007669"/>
    <property type="project" value="InterPro"/>
</dbReference>
<dbReference type="InterPro" id="IPR002121">
    <property type="entry name" value="HRDC_dom"/>
</dbReference>
<protein>
    <recommendedName>
        <fullName evidence="9">HRDC domain-containing protein</fullName>
    </recommendedName>
</protein>
<dbReference type="OMA" id="TMDIIWL"/>
<dbReference type="CDD" id="cd06147">
    <property type="entry name" value="Rrp6p_like_exo"/>
    <property type="match status" value="1"/>
</dbReference>
<dbReference type="InterPro" id="IPR012337">
    <property type="entry name" value="RNaseH-like_sf"/>
</dbReference>
<accession>A0A9P6Y4B0</accession>
<dbReference type="SMART" id="SM00341">
    <property type="entry name" value="HRDC"/>
    <property type="match status" value="1"/>
</dbReference>
<sequence>MAVEEIPDPLVDFKGYQTSLFKSLVSATAAVNSIPVGDVGYFRSLDRSFAKELDQATASALYLGNSLLEQCTLDAGIEASTSFEDVDDVVRGYGSVIDVCDSLLDKADICLDHLKGKVKNEDELMQAAPEVTQITKENTEYKFLHANKVIRPQMKFKDPVDNSNSTPFERKIKYKPHAQVPLDDTPVIENGIQKSLPHPYTYEIQHVEYPENMFQIREPKQYEPFDNTSYIWVDTEAGLEEMMKALEDVEEIAVDLEHHNYRSYQGFTCLMQLSTRNQDFIIDTLELRDKLWRLNEYFADPTIVKVLHGADSDVIWLQRDFGLYLVNLFDTYFPTKVLEFPHHGLAYLLKRYCNYDADKKYQLADWRIRPLPQEMLMYARADTHFLLYIYDCLRNELLSASSHGANLMQNCLQRSNEVALQKYDKDIYDAQGGLGPFGWKNMLSKWKYSMNAQQLAVFKAIHAWRDHTARDEDESVRYVLPNHMLFALVERMPTESSGVIGACNPCPPLVRMNAQALGLLIQKARMDALLAPPTADEVKETKQVEQSKVINNTITNQNMKRKISNVDPSVFDLSLAKKIRLETCAKLEKKKSTLFGTFL</sequence>
<dbReference type="InterPro" id="IPR002562">
    <property type="entry name" value="3'-5'_exonuclease_dom"/>
</dbReference>
<evidence type="ECO:0000256" key="1">
    <source>
        <dbReference type="ARBA" id="ARBA00004123"/>
    </source>
</evidence>
<dbReference type="GO" id="GO:0071039">
    <property type="term" value="P:nuclear polyadenylation-dependent CUT catabolic process"/>
    <property type="evidence" value="ECO:0007669"/>
    <property type="project" value="TreeGrafter"/>
</dbReference>
<dbReference type="FunFam" id="1.10.150.80:FF:000001">
    <property type="entry name" value="Putative exosome component 10"/>
    <property type="match status" value="1"/>
</dbReference>
<evidence type="ECO:0000256" key="7">
    <source>
        <dbReference type="ARBA" id="ARBA00023242"/>
    </source>
</evidence>
<feature type="domain" description="HRDC" evidence="9">
    <location>
        <begin position="451"/>
        <end position="531"/>
    </location>
</feature>
<keyword evidence="6" id="KW-0269">Exonuclease</keyword>
<dbReference type="Pfam" id="PF08066">
    <property type="entry name" value="PMC2NT"/>
    <property type="match status" value="1"/>
</dbReference>
<keyword evidence="7" id="KW-0539">Nucleus</keyword>
<dbReference type="GO" id="GO:0071038">
    <property type="term" value="P:TRAMP-dependent tRNA surveillance pathway"/>
    <property type="evidence" value="ECO:0007669"/>
    <property type="project" value="TreeGrafter"/>
</dbReference>
<dbReference type="AlphaFoldDB" id="A0A9P6Y4B0"/>
<evidence type="ECO:0000256" key="2">
    <source>
        <dbReference type="ARBA" id="ARBA00022552"/>
    </source>
</evidence>
<comment type="similarity">
    <text evidence="8">Belongs to the exosome component 10/RRP6 family.</text>
</comment>
<dbReference type="InterPro" id="IPR010997">
    <property type="entry name" value="HRDC-like_sf"/>
</dbReference>
<dbReference type="PROSITE" id="PS50967">
    <property type="entry name" value="HRDC"/>
    <property type="match status" value="1"/>
</dbReference>
<dbReference type="EMBL" id="JAANIT010001673">
    <property type="protein sequence ID" value="KAG1539212.1"/>
    <property type="molecule type" value="Genomic_DNA"/>
</dbReference>
<dbReference type="GO" id="GO:0071051">
    <property type="term" value="P:poly(A)-dependent snoRNA 3'-end processing"/>
    <property type="evidence" value="ECO:0007669"/>
    <property type="project" value="TreeGrafter"/>
</dbReference>
<dbReference type="InterPro" id="IPR044876">
    <property type="entry name" value="HRDC_dom_sf"/>
</dbReference>
<organism evidence="10 11">
    <name type="scientific">Rhizopus oryzae</name>
    <name type="common">Mucormycosis agent</name>
    <name type="synonym">Rhizopus arrhizus var. delemar</name>
    <dbReference type="NCBI Taxonomy" id="64495"/>
    <lineage>
        <taxon>Eukaryota</taxon>
        <taxon>Fungi</taxon>
        <taxon>Fungi incertae sedis</taxon>
        <taxon>Mucoromycota</taxon>
        <taxon>Mucoromycotina</taxon>
        <taxon>Mucoromycetes</taxon>
        <taxon>Mucorales</taxon>
        <taxon>Mucorineae</taxon>
        <taxon>Rhizopodaceae</taxon>
        <taxon>Rhizopus</taxon>
    </lineage>
</organism>
<dbReference type="Pfam" id="PF01612">
    <property type="entry name" value="DNA_pol_A_exo1"/>
    <property type="match status" value="1"/>
</dbReference>
<dbReference type="GO" id="GO:0071036">
    <property type="term" value="P:nuclear polyadenylation-dependent snoRNA catabolic process"/>
    <property type="evidence" value="ECO:0007669"/>
    <property type="project" value="TreeGrafter"/>
</dbReference>
<dbReference type="SUPFAM" id="SSF53098">
    <property type="entry name" value="Ribonuclease H-like"/>
    <property type="match status" value="1"/>
</dbReference>
<dbReference type="GO" id="GO:0000166">
    <property type="term" value="F:nucleotide binding"/>
    <property type="evidence" value="ECO:0007669"/>
    <property type="project" value="InterPro"/>
</dbReference>
<dbReference type="FunFam" id="3.30.420.10:FF:000059">
    <property type="entry name" value="Exosome complex exonuclease Rrp6"/>
    <property type="match status" value="1"/>
</dbReference>
<evidence type="ECO:0000259" key="9">
    <source>
        <dbReference type="PROSITE" id="PS50967"/>
    </source>
</evidence>
<dbReference type="GO" id="GO:0005730">
    <property type="term" value="C:nucleolus"/>
    <property type="evidence" value="ECO:0007669"/>
    <property type="project" value="TreeGrafter"/>
</dbReference>
<dbReference type="GO" id="GO:0003727">
    <property type="term" value="F:single-stranded RNA binding"/>
    <property type="evidence" value="ECO:0007669"/>
    <property type="project" value="TreeGrafter"/>
</dbReference>
<dbReference type="GO" id="GO:0071037">
    <property type="term" value="P:nuclear polyadenylation-dependent snRNA catabolic process"/>
    <property type="evidence" value="ECO:0007669"/>
    <property type="project" value="TreeGrafter"/>
</dbReference>
<evidence type="ECO:0000313" key="11">
    <source>
        <dbReference type="Proteomes" id="UP000717996"/>
    </source>
</evidence>
<dbReference type="SUPFAM" id="SSF47819">
    <property type="entry name" value="HRDC-like"/>
    <property type="match status" value="1"/>
</dbReference>
<dbReference type="GO" id="GO:0071035">
    <property type="term" value="P:nuclear polyadenylation-dependent rRNA catabolic process"/>
    <property type="evidence" value="ECO:0007669"/>
    <property type="project" value="TreeGrafter"/>
</dbReference>
<dbReference type="Pfam" id="PF00570">
    <property type="entry name" value="HRDC"/>
    <property type="match status" value="1"/>
</dbReference>
<evidence type="ECO:0000256" key="4">
    <source>
        <dbReference type="ARBA" id="ARBA00022801"/>
    </source>
</evidence>
<reference evidence="10" key="1">
    <citation type="journal article" date="2020" name="Microb. Genom.">
        <title>Genetic diversity of clinical and environmental Mucorales isolates obtained from an investigation of mucormycosis cases among solid organ transplant recipients.</title>
        <authorList>
            <person name="Nguyen M.H."/>
            <person name="Kaul D."/>
            <person name="Muto C."/>
            <person name="Cheng S.J."/>
            <person name="Richter R.A."/>
            <person name="Bruno V.M."/>
            <person name="Liu G."/>
            <person name="Beyhan S."/>
            <person name="Sundermann A.J."/>
            <person name="Mounaud S."/>
            <person name="Pasculle A.W."/>
            <person name="Nierman W.C."/>
            <person name="Driscoll E."/>
            <person name="Cumbie R."/>
            <person name="Clancy C.J."/>
            <person name="Dupont C.L."/>
        </authorList>
    </citation>
    <scope>NUCLEOTIDE SEQUENCE</scope>
    <source>
        <strain evidence="10">GL16</strain>
    </source>
</reference>
<dbReference type="GO" id="GO:0071044">
    <property type="term" value="P:histone mRNA catabolic process"/>
    <property type="evidence" value="ECO:0007669"/>
    <property type="project" value="TreeGrafter"/>
</dbReference>
<dbReference type="Gene3D" id="3.30.420.10">
    <property type="entry name" value="Ribonuclease H-like superfamily/Ribonuclease H"/>
    <property type="match status" value="1"/>
</dbReference>
<dbReference type="InterPro" id="IPR036397">
    <property type="entry name" value="RNaseH_sf"/>
</dbReference>
<comment type="subcellular location">
    <subcellularLocation>
        <location evidence="1">Nucleus</location>
    </subcellularLocation>
</comment>
<dbReference type="GO" id="GO:0071040">
    <property type="term" value="P:nuclear polyadenylation-dependent antisense transcript catabolic process"/>
    <property type="evidence" value="ECO:0007669"/>
    <property type="project" value="TreeGrafter"/>
</dbReference>
<evidence type="ECO:0000256" key="5">
    <source>
        <dbReference type="ARBA" id="ARBA00022835"/>
    </source>
</evidence>
<evidence type="ECO:0000256" key="6">
    <source>
        <dbReference type="ARBA" id="ARBA00022839"/>
    </source>
</evidence>
<dbReference type="Proteomes" id="UP000717996">
    <property type="component" value="Unassembled WGS sequence"/>
</dbReference>
<comment type="caution">
    <text evidence="10">The sequence shown here is derived from an EMBL/GenBank/DDBJ whole genome shotgun (WGS) entry which is preliminary data.</text>
</comment>
<dbReference type="Gene3D" id="1.10.150.80">
    <property type="entry name" value="HRDC domain"/>
    <property type="match status" value="1"/>
</dbReference>
<keyword evidence="5" id="KW-0271">Exosome</keyword>
<name>A0A9P6Y4B0_RHIOR</name>
<keyword evidence="2" id="KW-0698">rRNA processing</keyword>
<gene>
    <name evidence="10" type="ORF">G6F51_009280</name>
</gene>
<proteinExistence type="inferred from homology"/>
<dbReference type="PANTHER" id="PTHR12124">
    <property type="entry name" value="POLYMYOSITIS/SCLERODERMA AUTOANTIGEN-RELATED"/>
    <property type="match status" value="1"/>
</dbReference>
<evidence type="ECO:0000313" key="10">
    <source>
        <dbReference type="EMBL" id="KAG1539212.1"/>
    </source>
</evidence>
<dbReference type="SMART" id="SM00474">
    <property type="entry name" value="35EXOc"/>
    <property type="match status" value="1"/>
</dbReference>
<dbReference type="InterPro" id="IPR045092">
    <property type="entry name" value="Rrp6-like"/>
</dbReference>
<dbReference type="PANTHER" id="PTHR12124:SF47">
    <property type="entry name" value="EXOSOME COMPONENT 10"/>
    <property type="match status" value="1"/>
</dbReference>
<dbReference type="InterPro" id="IPR049559">
    <property type="entry name" value="Rrp6p-like_exo"/>
</dbReference>
<evidence type="ECO:0000256" key="3">
    <source>
        <dbReference type="ARBA" id="ARBA00022722"/>
    </source>
</evidence>
<dbReference type="OrthoDB" id="2250022at2759"/>
<dbReference type="GO" id="GO:0000175">
    <property type="term" value="F:3'-5'-RNA exonuclease activity"/>
    <property type="evidence" value="ECO:0007669"/>
    <property type="project" value="InterPro"/>
</dbReference>
<dbReference type="InterPro" id="IPR012588">
    <property type="entry name" value="Exosome-assoc_fac_Rrp6_N"/>
</dbReference>
<dbReference type="GO" id="GO:0000176">
    <property type="term" value="C:nuclear exosome (RNase complex)"/>
    <property type="evidence" value="ECO:0007669"/>
    <property type="project" value="InterPro"/>
</dbReference>
<evidence type="ECO:0000256" key="8">
    <source>
        <dbReference type="ARBA" id="ARBA00043957"/>
    </source>
</evidence>
<keyword evidence="3" id="KW-0540">Nuclease</keyword>
<keyword evidence="4" id="KW-0378">Hydrolase</keyword>